<comment type="caution">
    <text evidence="2">The sequence shown here is derived from an EMBL/GenBank/DDBJ whole genome shotgun (WGS) entry which is preliminary data.</text>
</comment>
<proteinExistence type="predicted"/>
<protein>
    <submittedName>
        <fullName evidence="2">Uncharacterized protein</fullName>
    </submittedName>
</protein>
<reference evidence="2 3" key="1">
    <citation type="submission" date="2019-07" db="EMBL/GenBank/DDBJ databases">
        <title>Whole genome shotgun sequence of Cellulomonas soli NBRC 109434.</title>
        <authorList>
            <person name="Hosoyama A."/>
            <person name="Uohara A."/>
            <person name="Ohji S."/>
            <person name="Ichikawa N."/>
        </authorList>
    </citation>
    <scope>NUCLEOTIDE SEQUENCE [LARGE SCALE GENOMIC DNA]</scope>
    <source>
        <strain evidence="2 3">NBRC 109434</strain>
    </source>
</reference>
<name>A0A512PDZ3_9CELL</name>
<evidence type="ECO:0000256" key="1">
    <source>
        <dbReference type="SAM" id="Phobius"/>
    </source>
</evidence>
<keyword evidence="3" id="KW-1185">Reference proteome</keyword>
<evidence type="ECO:0000313" key="2">
    <source>
        <dbReference type="EMBL" id="GEP69366.1"/>
    </source>
</evidence>
<feature type="transmembrane region" description="Helical" evidence="1">
    <location>
        <begin position="18"/>
        <end position="39"/>
    </location>
</feature>
<dbReference type="Proteomes" id="UP000321798">
    <property type="component" value="Unassembled WGS sequence"/>
</dbReference>
<keyword evidence="1" id="KW-0472">Membrane</keyword>
<organism evidence="2 3">
    <name type="scientific">Cellulomonas soli</name>
    <dbReference type="NCBI Taxonomy" id="931535"/>
    <lineage>
        <taxon>Bacteria</taxon>
        <taxon>Bacillati</taxon>
        <taxon>Actinomycetota</taxon>
        <taxon>Actinomycetes</taxon>
        <taxon>Micrococcales</taxon>
        <taxon>Cellulomonadaceae</taxon>
        <taxon>Cellulomonas</taxon>
    </lineage>
</organism>
<dbReference type="AlphaFoldDB" id="A0A512PDZ3"/>
<keyword evidence="1" id="KW-0812">Transmembrane</keyword>
<sequence length="66" mass="7046">MECWGVARAVGPRLPRTLAMLAGSGVLAWMIITGNYWLIWSAITSGISTVAQWTGVYDALTHVGAP</sequence>
<accession>A0A512PDZ3</accession>
<gene>
    <name evidence="2" type="ORF">CSO01_20810</name>
</gene>
<dbReference type="EMBL" id="BKAL01000007">
    <property type="protein sequence ID" value="GEP69366.1"/>
    <property type="molecule type" value="Genomic_DNA"/>
</dbReference>
<keyword evidence="1" id="KW-1133">Transmembrane helix</keyword>
<evidence type="ECO:0000313" key="3">
    <source>
        <dbReference type="Proteomes" id="UP000321798"/>
    </source>
</evidence>